<keyword evidence="5" id="KW-1185">Reference proteome</keyword>
<organism evidence="4 5">
    <name type="scientific">Kurthia gibsonii</name>
    <dbReference type="NCBI Taxonomy" id="33946"/>
    <lineage>
        <taxon>Bacteria</taxon>
        <taxon>Bacillati</taxon>
        <taxon>Bacillota</taxon>
        <taxon>Bacilli</taxon>
        <taxon>Bacillales</taxon>
        <taxon>Caryophanaceae</taxon>
        <taxon>Kurthia</taxon>
    </lineage>
</organism>
<feature type="transmembrane region" description="Helical" evidence="2">
    <location>
        <begin position="135"/>
        <end position="157"/>
    </location>
</feature>
<proteinExistence type="inferred from homology"/>
<protein>
    <submittedName>
        <fullName evidence="4">DedA family protein</fullName>
    </submittedName>
</protein>
<dbReference type="InterPro" id="IPR032816">
    <property type="entry name" value="VTT_dom"/>
</dbReference>
<keyword evidence="2" id="KW-0812">Transmembrane</keyword>
<dbReference type="PANTHER" id="PTHR42709">
    <property type="entry name" value="ALKALINE PHOSPHATASE LIKE PROTEIN"/>
    <property type="match status" value="1"/>
</dbReference>
<dbReference type="PANTHER" id="PTHR42709:SF9">
    <property type="entry name" value="ALKALINE PHOSPHATASE LIKE PROTEIN"/>
    <property type="match status" value="1"/>
</dbReference>
<comment type="caution">
    <text evidence="4">The sequence shown here is derived from an EMBL/GenBank/DDBJ whole genome shotgun (WGS) entry which is preliminary data.</text>
</comment>
<feature type="transmembrane region" description="Helical" evidence="2">
    <location>
        <begin position="99"/>
        <end position="115"/>
    </location>
</feature>
<dbReference type="Proteomes" id="UP001398420">
    <property type="component" value="Unassembled WGS sequence"/>
</dbReference>
<keyword evidence="2" id="KW-1133">Transmembrane helix</keyword>
<evidence type="ECO:0000313" key="4">
    <source>
        <dbReference type="EMBL" id="MEL5987953.1"/>
    </source>
</evidence>
<dbReference type="InterPro" id="IPR051311">
    <property type="entry name" value="DedA_domain"/>
</dbReference>
<dbReference type="RefSeq" id="WP_342302793.1">
    <property type="nucleotide sequence ID" value="NZ_JBCEWA010000004.1"/>
</dbReference>
<evidence type="ECO:0000313" key="5">
    <source>
        <dbReference type="Proteomes" id="UP001398420"/>
    </source>
</evidence>
<accession>A0ABU9LLQ5</accession>
<feature type="domain" description="VTT" evidence="3">
    <location>
        <begin position="31"/>
        <end position="153"/>
    </location>
</feature>
<evidence type="ECO:0000256" key="2">
    <source>
        <dbReference type="SAM" id="Phobius"/>
    </source>
</evidence>
<comment type="similarity">
    <text evidence="1">Belongs to the DedA family.</text>
</comment>
<keyword evidence="2" id="KW-0472">Membrane</keyword>
<evidence type="ECO:0000256" key="1">
    <source>
        <dbReference type="ARBA" id="ARBA00010792"/>
    </source>
</evidence>
<sequence length="159" mass="18303">MGFVSQLVENYGNIVVFSILSCGLFSFPISDELLVLLLGYFTKNDALHYYPTLFVIFSGSVIGMLVNYLIGKKIGRPFLNLFGKWFKRSLKTSYKAEKWIQKYGFSAIIISYFVPGMRHITGYFCGMAHMALKSYVIYVVISAFLWSWLFLTLSQFFKI</sequence>
<evidence type="ECO:0000259" key="3">
    <source>
        <dbReference type="Pfam" id="PF09335"/>
    </source>
</evidence>
<dbReference type="Pfam" id="PF09335">
    <property type="entry name" value="VTT_dom"/>
    <property type="match status" value="1"/>
</dbReference>
<feature type="transmembrane region" description="Helical" evidence="2">
    <location>
        <begin position="49"/>
        <end position="70"/>
    </location>
</feature>
<reference evidence="4 5" key="1">
    <citation type="submission" date="2024-04" db="EMBL/GenBank/DDBJ databases">
        <authorList>
            <person name="Wu Y.S."/>
            <person name="Zhang L."/>
        </authorList>
    </citation>
    <scope>NUCLEOTIDE SEQUENCE [LARGE SCALE GENOMIC DNA]</scope>
    <source>
        <strain evidence="4 5">KG-01</strain>
    </source>
</reference>
<name>A0ABU9LLQ5_9BACL</name>
<gene>
    <name evidence="4" type="ORF">AAF454_05940</name>
</gene>
<feature type="transmembrane region" description="Helical" evidence="2">
    <location>
        <begin position="12"/>
        <end position="29"/>
    </location>
</feature>
<dbReference type="EMBL" id="JBCEWA010000004">
    <property type="protein sequence ID" value="MEL5987953.1"/>
    <property type="molecule type" value="Genomic_DNA"/>
</dbReference>